<accession>A0A0W0YLA4</accession>
<dbReference type="InterPro" id="IPR002656">
    <property type="entry name" value="Acyl_transf_3_dom"/>
</dbReference>
<dbReference type="PATRIC" id="fig|1122169.6.peg.2942"/>
<protein>
    <submittedName>
        <fullName evidence="3">O-antigen acetylase</fullName>
    </submittedName>
</protein>
<dbReference type="Pfam" id="PF01757">
    <property type="entry name" value="Acyl_transf_3"/>
    <property type="match status" value="1"/>
</dbReference>
<gene>
    <name evidence="3" type="ORF">Lsha_2549</name>
</gene>
<dbReference type="EMBL" id="LNYW01000066">
    <property type="protein sequence ID" value="KTD57708.1"/>
    <property type="molecule type" value="Genomic_DNA"/>
</dbReference>
<proteinExistence type="predicted"/>
<dbReference type="GO" id="GO:0016020">
    <property type="term" value="C:membrane"/>
    <property type="evidence" value="ECO:0007669"/>
    <property type="project" value="TreeGrafter"/>
</dbReference>
<keyword evidence="1" id="KW-1133">Transmembrane helix</keyword>
<dbReference type="AlphaFoldDB" id="A0A0W0YLA4"/>
<dbReference type="PANTHER" id="PTHR23028">
    <property type="entry name" value="ACETYLTRANSFERASE"/>
    <property type="match status" value="1"/>
</dbReference>
<evidence type="ECO:0000313" key="4">
    <source>
        <dbReference type="Proteomes" id="UP000054600"/>
    </source>
</evidence>
<feature type="transmembrane region" description="Helical" evidence="1">
    <location>
        <begin position="12"/>
        <end position="32"/>
    </location>
</feature>
<feature type="transmembrane region" description="Helical" evidence="1">
    <location>
        <begin position="163"/>
        <end position="187"/>
    </location>
</feature>
<dbReference type="RefSeq" id="WP_018576312.1">
    <property type="nucleotide sequence ID" value="NZ_KB892384.1"/>
</dbReference>
<feature type="transmembrane region" description="Helical" evidence="1">
    <location>
        <begin position="44"/>
        <end position="67"/>
    </location>
</feature>
<dbReference type="STRING" id="1122169.Lsha_2549"/>
<keyword evidence="1" id="KW-0812">Transmembrane</keyword>
<sequence length="406" mass="45831">MSTVGRIKDLDVLRGIAIIFVLIQHIPFNLIYWNPPELMKFYNFFNGGGAVDLFFVLSGFLITKLYVSDFQNSDKTQGINNALIFWGKRASRVFPAAWFWLLFSIFGALVLNPTHAFGSVKATIEGAIASLFQVANLRFMSCFDHYECGINIVQWTLSLEQQFYFIFPFLVYFSKNKLPLLLGSVLVTQLFSESLAAPFGLRFSGFIVGMLIGIFSNTAYYSLLMPLFHNRFSSIRVVLFALAILLLGTSMGNGLQLGSHNTKYAVTILLSGILVLTASYGKFLLLPPSRFQLLLTFVGERSYSYYLCHMSCFALTRTLLQPYYTQNEFHSFDLIIFVIVAVFLCAVLGELSYKILEIKVNNSAKLYIDSFQKKLKSLTYAPPTEKMDFSILPKGQKETVALADNK</sequence>
<dbReference type="GO" id="GO:0016747">
    <property type="term" value="F:acyltransferase activity, transferring groups other than amino-acyl groups"/>
    <property type="evidence" value="ECO:0007669"/>
    <property type="project" value="InterPro"/>
</dbReference>
<dbReference type="eggNOG" id="COG1835">
    <property type="taxonomic scope" value="Bacteria"/>
</dbReference>
<dbReference type="GO" id="GO:0009103">
    <property type="term" value="P:lipopolysaccharide biosynthetic process"/>
    <property type="evidence" value="ECO:0007669"/>
    <property type="project" value="TreeGrafter"/>
</dbReference>
<keyword evidence="1" id="KW-0472">Membrane</keyword>
<comment type="caution">
    <text evidence="3">The sequence shown here is derived from an EMBL/GenBank/DDBJ whole genome shotgun (WGS) entry which is preliminary data.</text>
</comment>
<evidence type="ECO:0000256" key="1">
    <source>
        <dbReference type="SAM" id="Phobius"/>
    </source>
</evidence>
<dbReference type="Proteomes" id="UP000054600">
    <property type="component" value="Unassembled WGS sequence"/>
</dbReference>
<keyword evidence="4" id="KW-1185">Reference proteome</keyword>
<feature type="transmembrane region" description="Helical" evidence="1">
    <location>
        <begin position="93"/>
        <end position="111"/>
    </location>
</feature>
<dbReference type="InterPro" id="IPR050879">
    <property type="entry name" value="Acyltransferase_3"/>
</dbReference>
<organism evidence="3 4">
    <name type="scientific">Legionella shakespearei DSM 23087</name>
    <dbReference type="NCBI Taxonomy" id="1122169"/>
    <lineage>
        <taxon>Bacteria</taxon>
        <taxon>Pseudomonadati</taxon>
        <taxon>Pseudomonadota</taxon>
        <taxon>Gammaproteobacteria</taxon>
        <taxon>Legionellales</taxon>
        <taxon>Legionellaceae</taxon>
        <taxon>Legionella</taxon>
    </lineage>
</organism>
<feature type="transmembrane region" description="Helical" evidence="1">
    <location>
        <begin position="264"/>
        <end position="283"/>
    </location>
</feature>
<evidence type="ECO:0000313" key="3">
    <source>
        <dbReference type="EMBL" id="KTD57708.1"/>
    </source>
</evidence>
<evidence type="ECO:0000259" key="2">
    <source>
        <dbReference type="Pfam" id="PF01757"/>
    </source>
</evidence>
<reference evidence="3 4" key="1">
    <citation type="submission" date="2015-11" db="EMBL/GenBank/DDBJ databases">
        <title>Genomic analysis of 38 Legionella species identifies large and diverse effector repertoires.</title>
        <authorList>
            <person name="Burstein D."/>
            <person name="Amaro F."/>
            <person name="Zusman T."/>
            <person name="Lifshitz Z."/>
            <person name="Cohen O."/>
            <person name="Gilbert J.A."/>
            <person name="Pupko T."/>
            <person name="Shuman H.A."/>
            <person name="Segal G."/>
        </authorList>
    </citation>
    <scope>NUCLEOTIDE SEQUENCE [LARGE SCALE GENOMIC DNA]</scope>
    <source>
        <strain evidence="3 4">ATCC 49655</strain>
    </source>
</reference>
<feature type="transmembrane region" description="Helical" evidence="1">
    <location>
        <begin position="199"/>
        <end position="221"/>
    </location>
</feature>
<feature type="transmembrane region" description="Helical" evidence="1">
    <location>
        <begin position="233"/>
        <end position="252"/>
    </location>
</feature>
<name>A0A0W0YLA4_9GAMM</name>
<feature type="domain" description="Acyltransferase 3" evidence="2">
    <location>
        <begin position="8"/>
        <end position="348"/>
    </location>
</feature>
<dbReference type="OrthoDB" id="9767863at2"/>
<feature type="transmembrane region" description="Helical" evidence="1">
    <location>
        <begin position="332"/>
        <end position="353"/>
    </location>
</feature>
<dbReference type="PANTHER" id="PTHR23028:SF53">
    <property type="entry name" value="ACYL_TRANSF_3 DOMAIN-CONTAINING PROTEIN"/>
    <property type="match status" value="1"/>
</dbReference>